<comment type="caution">
    <text evidence="4">The sequence shown here is derived from an EMBL/GenBank/DDBJ whole genome shotgun (WGS) entry which is preliminary data.</text>
</comment>
<dbReference type="InterPro" id="IPR050750">
    <property type="entry name" value="C5-MTase"/>
</dbReference>
<proteinExistence type="predicted"/>
<reference evidence="4" key="1">
    <citation type="journal article" date="2015" name="Nature">
        <title>Complex archaea that bridge the gap between prokaryotes and eukaryotes.</title>
        <authorList>
            <person name="Spang A."/>
            <person name="Saw J.H."/>
            <person name="Jorgensen S.L."/>
            <person name="Zaremba-Niedzwiedzka K."/>
            <person name="Martijn J."/>
            <person name="Lind A.E."/>
            <person name="van Eijk R."/>
            <person name="Schleper C."/>
            <person name="Guy L."/>
            <person name="Ettema T.J."/>
        </authorList>
    </citation>
    <scope>NUCLEOTIDE SEQUENCE</scope>
</reference>
<evidence type="ECO:0000256" key="1">
    <source>
        <dbReference type="ARBA" id="ARBA00022603"/>
    </source>
</evidence>
<dbReference type="PANTHER" id="PTHR46098:SF1">
    <property type="entry name" value="TRNA (CYTOSINE(38)-C(5))-METHYLTRANSFERASE"/>
    <property type="match status" value="1"/>
</dbReference>
<accession>A0A0F9M4H5</accession>
<keyword evidence="2" id="KW-0808">Transferase</keyword>
<dbReference type="InterPro" id="IPR001525">
    <property type="entry name" value="C5_MeTfrase"/>
</dbReference>
<keyword evidence="3" id="KW-0949">S-adenosyl-L-methionine</keyword>
<keyword evidence="1" id="KW-0489">Methyltransferase</keyword>
<gene>
    <name evidence="4" type="ORF">LCGC14_1504230</name>
</gene>
<evidence type="ECO:0000256" key="2">
    <source>
        <dbReference type="ARBA" id="ARBA00022679"/>
    </source>
</evidence>
<dbReference type="AlphaFoldDB" id="A0A0F9M4H5"/>
<evidence type="ECO:0000256" key="3">
    <source>
        <dbReference type="ARBA" id="ARBA00022691"/>
    </source>
</evidence>
<evidence type="ECO:0000313" key="4">
    <source>
        <dbReference type="EMBL" id="KKM64147.1"/>
    </source>
</evidence>
<dbReference type="GO" id="GO:0032259">
    <property type="term" value="P:methylation"/>
    <property type="evidence" value="ECO:0007669"/>
    <property type="project" value="UniProtKB-KW"/>
</dbReference>
<dbReference type="GO" id="GO:0008168">
    <property type="term" value="F:methyltransferase activity"/>
    <property type="evidence" value="ECO:0007669"/>
    <property type="project" value="UniProtKB-KW"/>
</dbReference>
<dbReference type="PROSITE" id="PS00094">
    <property type="entry name" value="C5_MTASE_1"/>
    <property type="match status" value="1"/>
</dbReference>
<dbReference type="InterPro" id="IPR029063">
    <property type="entry name" value="SAM-dependent_MTases_sf"/>
</dbReference>
<dbReference type="InterPro" id="IPR018117">
    <property type="entry name" value="C5_DNA_meth_AS"/>
</dbReference>
<dbReference type="EMBL" id="LAZR01010958">
    <property type="protein sequence ID" value="KKM64147.1"/>
    <property type="molecule type" value="Genomic_DNA"/>
</dbReference>
<sequence>MELTHGSLYSGIGGWLLSAQWAGINNVFTCEIDKFCNKVIDKNFPEIPKENRHYDIKETDFTKYAGRIDILSTSDPCQPFSFAGKRGGTTDDRFLWKETLRAAGQIGSGWFVLENVPGLANISEQVGETKVETKTIIRSDESDIYEAILSRQEKLLFGQSIQDLKEVGYELPKSKDGTPIILVVPACAIGAQHRRDRLWLVSYNEKFIQSNGETKKKRKYKGTQIENRGLHSDVPYSECEGLQGQSIGQMGKSSKLTKGSQINTDTTNTLSFDGQWDIEPNVGGRFNGLPLWLHGHIIKGYGQEESTRRTEILRELWNDNVSQTIWKVIGGFNRVQKSEVLFAFVCEYEKDSNKARLFMESEKALEGFVRSLWQQEKITGSSYRPKNRKQPGNEYPDPMQTLSRLLAHNLQENWQISSWEDGIPRVESGIKNRVNRLKSLGNSIVPQIGYIIMEAIKQAINN</sequence>
<dbReference type="SUPFAM" id="SSF53335">
    <property type="entry name" value="S-adenosyl-L-methionine-dependent methyltransferases"/>
    <property type="match status" value="1"/>
</dbReference>
<evidence type="ECO:0008006" key="5">
    <source>
        <dbReference type="Google" id="ProtNLM"/>
    </source>
</evidence>
<dbReference type="Pfam" id="PF00145">
    <property type="entry name" value="DNA_methylase"/>
    <property type="match status" value="1"/>
</dbReference>
<organism evidence="4">
    <name type="scientific">marine sediment metagenome</name>
    <dbReference type="NCBI Taxonomy" id="412755"/>
    <lineage>
        <taxon>unclassified sequences</taxon>
        <taxon>metagenomes</taxon>
        <taxon>ecological metagenomes</taxon>
    </lineage>
</organism>
<protein>
    <recommendedName>
        <fullName evidence="5">DNA (cytosine-5-)-methyltransferase</fullName>
    </recommendedName>
</protein>
<dbReference type="Gene3D" id="3.40.50.150">
    <property type="entry name" value="Vaccinia Virus protein VP39"/>
    <property type="match status" value="1"/>
</dbReference>
<name>A0A0F9M4H5_9ZZZZ</name>
<dbReference type="PANTHER" id="PTHR46098">
    <property type="entry name" value="TRNA (CYTOSINE(38)-C(5))-METHYLTRANSFERASE"/>
    <property type="match status" value="1"/>
</dbReference>